<dbReference type="OrthoDB" id="9776275at2"/>
<comment type="caution">
    <text evidence="1">The sequence shown here is derived from an EMBL/GenBank/DDBJ whole genome shotgun (WGS) entry which is preliminary data.</text>
</comment>
<dbReference type="EMBL" id="NISI01000004">
    <property type="protein sequence ID" value="OWR03989.1"/>
    <property type="molecule type" value="Genomic_DNA"/>
</dbReference>
<evidence type="ECO:0000313" key="1">
    <source>
        <dbReference type="EMBL" id="OWR03989.1"/>
    </source>
</evidence>
<dbReference type="RefSeq" id="WP_088483529.1">
    <property type="nucleotide sequence ID" value="NZ_NISI01000004.1"/>
</dbReference>
<sequence>MSRKSKPATAADVHVQMPAGPQTYLLLREAHSPKLGPRSVGGILFQVLTDTERQALFLRIAGNEGGGYVYGPSEVRPWFDGDLSGAYLTGLAVFMTLDYERVTWTKDVEDFIGTVAGFAQVRFRFPPGTLYPCLPVPLDTGLCFPLSGVSLCTAPEIELALAMGATLEIVIGLVIPFKSRAQVFAESEPRLRRWKAAKAKRAAKRATPMLQRAKLAVDGEPGDDDVLVPPAAMTFPPPDHGDRGYRPMESFAIFVRQLRLKFKRKSLPFEFAKLVGNGLYGKTGQGFKGKGAFGPKQMGTVVIGPSRVSEPAIAALVCGFVRATMGEVVWKLPPGAKVLSLTTDGALMSVPTNQLNLTGTISRRYQALVDRVAPGTSMMEAKHQVRQVFIPRTRGCFTIERDGDHQAICAKAGHKVVIPDDASEAEQARLRTPEGESDWMIRLALSRAPGQKLPQESFFSLRDQLLNGWDLQKQTREVAVALEFDLKRKPTNPRMVRMEPYDTEHLAFDTVPWDSVEDAMLAREVFSRWKREHNLKTMDD</sequence>
<organism evidence="1 2">
    <name type="scientific">Roseateles puraquae</name>
    <dbReference type="NCBI Taxonomy" id="431059"/>
    <lineage>
        <taxon>Bacteria</taxon>
        <taxon>Pseudomonadati</taxon>
        <taxon>Pseudomonadota</taxon>
        <taxon>Betaproteobacteria</taxon>
        <taxon>Burkholderiales</taxon>
        <taxon>Sphaerotilaceae</taxon>
        <taxon>Roseateles</taxon>
    </lineage>
</organism>
<accession>A0A254N7K4</accession>
<reference evidence="1 2" key="1">
    <citation type="journal article" date="2007" name="Int. J. Syst. Evol. Microbiol.">
        <title>Description of Pelomonas aquatica sp. nov. and Pelomonas puraquae sp. nov., isolated from industrial and haemodialysis water.</title>
        <authorList>
            <person name="Gomila M."/>
            <person name="Bowien B."/>
            <person name="Falsen E."/>
            <person name="Moore E.R."/>
            <person name="Lalucat J."/>
        </authorList>
    </citation>
    <scope>NUCLEOTIDE SEQUENCE [LARGE SCALE GENOMIC DNA]</scope>
    <source>
        <strain evidence="1 2">CCUG 52769</strain>
    </source>
</reference>
<dbReference type="Proteomes" id="UP000197446">
    <property type="component" value="Unassembled WGS sequence"/>
</dbReference>
<gene>
    <name evidence="1" type="ORF">CDO81_12410</name>
</gene>
<evidence type="ECO:0000313" key="2">
    <source>
        <dbReference type="Proteomes" id="UP000197446"/>
    </source>
</evidence>
<keyword evidence="2" id="KW-1185">Reference proteome</keyword>
<dbReference type="AlphaFoldDB" id="A0A254N7K4"/>
<name>A0A254N7K4_9BURK</name>
<protein>
    <recommendedName>
        <fullName evidence="3">DNA-directed DNA polymerase</fullName>
    </recommendedName>
</protein>
<proteinExistence type="predicted"/>
<evidence type="ECO:0008006" key="3">
    <source>
        <dbReference type="Google" id="ProtNLM"/>
    </source>
</evidence>